<gene>
    <name evidence="1" type="ORF">JYE49_08705</name>
</gene>
<keyword evidence="2" id="KW-1185">Reference proteome</keyword>
<evidence type="ECO:0000313" key="1">
    <source>
        <dbReference type="EMBL" id="QUC65956.1"/>
    </source>
</evidence>
<protein>
    <submittedName>
        <fullName evidence="1">Alpha-mannosidase</fullName>
    </submittedName>
</protein>
<accession>A0AC61N3K4</accession>
<proteinExistence type="predicted"/>
<name>A0AC61N3K4_9FIRM</name>
<dbReference type="EMBL" id="CP068393">
    <property type="protein sequence ID" value="QUC65956.1"/>
    <property type="molecule type" value="Genomic_DNA"/>
</dbReference>
<dbReference type="Proteomes" id="UP000682782">
    <property type="component" value="Chromosome"/>
</dbReference>
<reference evidence="1" key="1">
    <citation type="submission" date="2021-01" db="EMBL/GenBank/DDBJ databases">
        <title>Complete genome sequence of Clostridiales bacterium R-7.</title>
        <authorList>
            <person name="Mahoney-Kurpe S.C."/>
            <person name="Palevich N."/>
            <person name="Koike S."/>
            <person name="Moon C.D."/>
            <person name="Attwood G.T."/>
        </authorList>
    </citation>
    <scope>NUCLEOTIDE SEQUENCE</scope>
    <source>
        <strain evidence="1">R-7</strain>
    </source>
</reference>
<evidence type="ECO:0000313" key="2">
    <source>
        <dbReference type="Proteomes" id="UP000682782"/>
    </source>
</evidence>
<sequence length="1029" mass="116254">MNKEITGQLRHVIDALAADLYHPLGEIVLEGFSAPSVLNLREAETYPREPWPAGTPWGMPWDYAWMFGRFTVPEEARGERIVMDLNPGGESVLYVNGKVFGARRGDRMAHPHQYISDQAVCRNAEGGETFEIALEVYGGTPLPDHPGRPVFPEEGVTFTRTGPAVTGRSTFGWWNEEAYQLWLDLTVLRDVHDYLEANDPFREALADGFARLLDTLDMEQPLPQRRQAYLDARQQIAPLVNAHNGTFAASMGVIANSHLDYAWLWPIEETRRKTARTFAAVLRLLKEYPEAKFLQSQCAEYELCRQHYPELFEEVREAIADGRWIADGGMWVEPDTNLAGGEALVRQFLYGRRYFREMLGVDSRVAWLPDTFGYSAALPQIIKGFGMTGLTTQKIFWSYNDSEPFPHHAFLWRGLDGTVIPSYLHMSYETAVDAKTVHTRWVSRLEKDGSRDFYLPFGQGDGGGGPTRDDLEQIRRQRDLQGAPRLYWMTPEDYLKKRNNGSLPIYRGELYFPCHRGTYTTQALIKKGNRRAEHVLRVWEMLAAMASFTGRAAYPAEELESAWKLLLTNQFHDILPGSSIARVYEQARMDIARVRDTAVRGAREALLAFCRNGLGLTVFNPSSHRITRVILADERFTGGAVTREGVRFQAAAYKDEALVLACLEPMSAVTMYPAEVPVHSNVTVRRQGSNYVMQNSVLRAVISKKGELLSMILLQDDRERVRTPSNVFHLYRDLPRHFDAWDIDSQTERREVPMDAEYEAEITCAGGLFAELKVTTRFSSSVITQWIRLTGEDEQLEFITEADWQERHRLLKVSFDTGIDADNADHKIQFGYISRPAHRSRQYDADRFEVCAHDWTVLRDATHGAALLNDCKYGVSVNDGVISLSLLRAPTYPDAAADRGRHRFIYAYRAWDGPLETSGVIEAAEALNDPLITVPGSSVPLRLLNSSDPAVTVESVKLSEDGTGDLVIRLYESMGGTRTVMIHPFLPFSAVCTCSLAEDPQDILPVSDGTFTLSFHPFQIITLRLARKR</sequence>
<organism evidence="1 2">
    <name type="scientific">Aristaeella hokkaidonensis</name>
    <dbReference type="NCBI Taxonomy" id="3046382"/>
    <lineage>
        <taxon>Bacteria</taxon>
        <taxon>Bacillati</taxon>
        <taxon>Bacillota</taxon>
        <taxon>Clostridia</taxon>
        <taxon>Eubacteriales</taxon>
        <taxon>Aristaeellaceae</taxon>
        <taxon>Aristaeella</taxon>
    </lineage>
</organism>